<evidence type="ECO:0000313" key="3">
    <source>
        <dbReference type="Proteomes" id="UP000076154"/>
    </source>
</evidence>
<reference evidence="2" key="1">
    <citation type="submission" date="2018-04" db="EMBL/GenBank/DDBJ databases">
        <title>Whole genome sequencing of Hypsizygus marmoreus.</title>
        <authorList>
            <person name="Choi I.-G."/>
            <person name="Min B."/>
            <person name="Kim J.-G."/>
            <person name="Kim S."/>
            <person name="Oh Y.-L."/>
            <person name="Kong W.-S."/>
            <person name="Park H."/>
            <person name="Jeong J."/>
            <person name="Song E.-S."/>
        </authorList>
    </citation>
    <scope>NUCLEOTIDE SEQUENCE [LARGE SCALE GENOMIC DNA]</scope>
    <source>
        <strain evidence="2">51987-8</strain>
    </source>
</reference>
<keyword evidence="3" id="KW-1185">Reference proteome</keyword>
<organism evidence="2 3">
    <name type="scientific">Hypsizygus marmoreus</name>
    <name type="common">White beech mushroom</name>
    <name type="synonym">Agaricus marmoreus</name>
    <dbReference type="NCBI Taxonomy" id="39966"/>
    <lineage>
        <taxon>Eukaryota</taxon>
        <taxon>Fungi</taxon>
        <taxon>Dikarya</taxon>
        <taxon>Basidiomycota</taxon>
        <taxon>Agaricomycotina</taxon>
        <taxon>Agaricomycetes</taxon>
        <taxon>Agaricomycetidae</taxon>
        <taxon>Agaricales</taxon>
        <taxon>Tricholomatineae</taxon>
        <taxon>Lyophyllaceae</taxon>
        <taxon>Hypsizygus</taxon>
    </lineage>
</organism>
<dbReference type="Proteomes" id="UP000076154">
    <property type="component" value="Unassembled WGS sequence"/>
</dbReference>
<feature type="region of interest" description="Disordered" evidence="1">
    <location>
        <begin position="1"/>
        <end position="21"/>
    </location>
</feature>
<dbReference type="EMBL" id="LUEZ02000009">
    <property type="protein sequence ID" value="RDB29899.1"/>
    <property type="molecule type" value="Genomic_DNA"/>
</dbReference>
<dbReference type="AlphaFoldDB" id="A0A369K5K2"/>
<name>A0A369K5K2_HYPMA</name>
<dbReference type="InParanoid" id="A0A369K5K2"/>
<protein>
    <submittedName>
        <fullName evidence="2">Uncharacterized protein</fullName>
    </submittedName>
</protein>
<comment type="caution">
    <text evidence="2">The sequence shown here is derived from an EMBL/GenBank/DDBJ whole genome shotgun (WGS) entry which is preliminary data.</text>
</comment>
<sequence length="165" mass="18973">MHHLLAEIPPPPHSFKPPSVKSRRASNCSIVAIYKFGFSDQLMETNLWIEQDKHLKKLEGLSGPIDSSMLPTKGSANTFGVHRGLSWLFSHGMHSLPAEMEEARRTLQLFMWTLSSLWGRHVEVRRRCLTVFRIPATREDRALSNNKIYVQEGYQLRYVVKNAKT</sequence>
<accession>A0A369K5K2</accession>
<evidence type="ECO:0000313" key="2">
    <source>
        <dbReference type="EMBL" id="RDB29899.1"/>
    </source>
</evidence>
<proteinExistence type="predicted"/>
<evidence type="ECO:0000256" key="1">
    <source>
        <dbReference type="SAM" id="MobiDB-lite"/>
    </source>
</evidence>
<gene>
    <name evidence="2" type="ORF">Hypma_013994</name>
</gene>